<keyword evidence="2" id="KW-1185">Reference proteome</keyword>
<accession>A0ABU3E205</accession>
<evidence type="ECO:0000313" key="2">
    <source>
        <dbReference type="Proteomes" id="UP001261624"/>
    </source>
</evidence>
<protein>
    <recommendedName>
        <fullName evidence="3">Mobilization protein</fullName>
    </recommendedName>
</protein>
<gene>
    <name evidence="1" type="ORF">RM549_09260</name>
</gene>
<comment type="caution">
    <text evidence="1">The sequence shown here is derived from an EMBL/GenBank/DDBJ whole genome shotgun (WGS) entry which is preliminary data.</text>
</comment>
<reference evidence="1 2" key="1">
    <citation type="submission" date="2023-09" db="EMBL/GenBank/DDBJ databases">
        <authorList>
            <person name="Rey-Velasco X."/>
        </authorList>
    </citation>
    <scope>NUCLEOTIDE SEQUENCE [LARGE SCALE GENOMIC DNA]</scope>
    <source>
        <strain evidence="1 2">F188</strain>
    </source>
</reference>
<organism evidence="1 2">
    <name type="scientific">Autumnicola patrickiae</name>
    <dbReference type="NCBI Taxonomy" id="3075591"/>
    <lineage>
        <taxon>Bacteria</taxon>
        <taxon>Pseudomonadati</taxon>
        <taxon>Bacteroidota</taxon>
        <taxon>Flavobacteriia</taxon>
        <taxon>Flavobacteriales</taxon>
        <taxon>Flavobacteriaceae</taxon>
        <taxon>Autumnicola</taxon>
    </lineage>
</organism>
<proteinExistence type="predicted"/>
<dbReference type="Proteomes" id="UP001261624">
    <property type="component" value="Unassembled WGS sequence"/>
</dbReference>
<evidence type="ECO:0008006" key="3">
    <source>
        <dbReference type="Google" id="ProtNLM"/>
    </source>
</evidence>
<dbReference type="EMBL" id="JAVRHM010000009">
    <property type="protein sequence ID" value="MDT0689970.1"/>
    <property type="molecule type" value="Genomic_DNA"/>
</dbReference>
<evidence type="ECO:0000313" key="1">
    <source>
        <dbReference type="EMBL" id="MDT0689970.1"/>
    </source>
</evidence>
<dbReference type="RefSeq" id="WP_311684019.1">
    <property type="nucleotide sequence ID" value="NZ_JAVRHM010000009.1"/>
</dbReference>
<name>A0ABU3E205_9FLAO</name>
<sequence>MRKLEITLSEVQYQHLQEEIKYTNRNHLSEGVFGGMSYVFR</sequence>